<evidence type="ECO:0000313" key="1">
    <source>
        <dbReference type="EMBL" id="KAL0945114.1"/>
    </source>
</evidence>
<reference evidence="2" key="1">
    <citation type="submission" date="2024-06" db="EMBL/GenBank/DDBJ databases">
        <title>Multi-omics analyses provide insights into the biosynthesis of the anticancer antibiotic pleurotin in Hohenbuehelia grisea.</title>
        <authorList>
            <person name="Weaver J.A."/>
            <person name="Alberti F."/>
        </authorList>
    </citation>
    <scope>NUCLEOTIDE SEQUENCE [LARGE SCALE GENOMIC DNA]</scope>
    <source>
        <strain evidence="2">T-177</strain>
    </source>
</reference>
<dbReference type="EMBL" id="JASNQZ010000019">
    <property type="protein sequence ID" value="KAL0945114.1"/>
    <property type="molecule type" value="Genomic_DNA"/>
</dbReference>
<name>A0ABR3IPA3_9AGAR</name>
<comment type="caution">
    <text evidence="1">The sequence shown here is derived from an EMBL/GenBank/DDBJ whole genome shotgun (WGS) entry which is preliminary data.</text>
</comment>
<keyword evidence="2" id="KW-1185">Reference proteome</keyword>
<protein>
    <submittedName>
        <fullName evidence="1">Uncharacterized protein</fullName>
    </submittedName>
</protein>
<organism evidence="1 2">
    <name type="scientific">Hohenbuehelia grisea</name>
    <dbReference type="NCBI Taxonomy" id="104357"/>
    <lineage>
        <taxon>Eukaryota</taxon>
        <taxon>Fungi</taxon>
        <taxon>Dikarya</taxon>
        <taxon>Basidiomycota</taxon>
        <taxon>Agaricomycotina</taxon>
        <taxon>Agaricomycetes</taxon>
        <taxon>Agaricomycetidae</taxon>
        <taxon>Agaricales</taxon>
        <taxon>Pleurotineae</taxon>
        <taxon>Pleurotaceae</taxon>
        <taxon>Hohenbuehelia</taxon>
    </lineage>
</organism>
<proteinExistence type="predicted"/>
<accession>A0ABR3IPA3</accession>
<sequence>MARPKAVAVALEGPLNTKRTRAELDVIAEALGGDVPGQKNMKEQIKSIKAHLVQAGPMLALSS</sequence>
<dbReference type="Proteomes" id="UP001556367">
    <property type="component" value="Unassembled WGS sequence"/>
</dbReference>
<gene>
    <name evidence="1" type="ORF">HGRIS_004267</name>
</gene>
<evidence type="ECO:0000313" key="2">
    <source>
        <dbReference type="Proteomes" id="UP001556367"/>
    </source>
</evidence>